<dbReference type="PROSITE" id="PS51198">
    <property type="entry name" value="UVRD_HELICASE_ATP_BIND"/>
    <property type="match status" value="1"/>
</dbReference>
<evidence type="ECO:0000256" key="3">
    <source>
        <dbReference type="ARBA" id="ARBA00022806"/>
    </source>
</evidence>
<dbReference type="PANTHER" id="PTHR11070">
    <property type="entry name" value="UVRD / RECB / PCRA DNA HELICASE FAMILY MEMBER"/>
    <property type="match status" value="1"/>
</dbReference>
<keyword evidence="1 10" id="KW-0547">Nucleotide-binding</keyword>
<dbReference type="GO" id="GO:0003677">
    <property type="term" value="F:DNA binding"/>
    <property type="evidence" value="ECO:0007669"/>
    <property type="project" value="InterPro"/>
</dbReference>
<dbReference type="Gene3D" id="3.40.50.300">
    <property type="entry name" value="P-loop containing nucleotide triphosphate hydrolases"/>
    <property type="match status" value="4"/>
</dbReference>
<evidence type="ECO:0000259" key="12">
    <source>
        <dbReference type="PROSITE" id="PS51217"/>
    </source>
</evidence>
<dbReference type="SUPFAM" id="SSF52540">
    <property type="entry name" value="P-loop containing nucleoside triphosphate hydrolases"/>
    <property type="match status" value="1"/>
</dbReference>
<dbReference type="KEGG" id="agv:OJF2_23730"/>
<keyword evidence="4 10" id="KW-0067">ATP-binding</keyword>
<evidence type="ECO:0000256" key="8">
    <source>
        <dbReference type="ARBA" id="ARBA00034923"/>
    </source>
</evidence>
<dbReference type="InterPro" id="IPR014016">
    <property type="entry name" value="UvrD-like_ATP-bd"/>
</dbReference>
<dbReference type="PANTHER" id="PTHR11070:SF2">
    <property type="entry name" value="ATP-DEPENDENT DNA HELICASE SRS2"/>
    <property type="match status" value="1"/>
</dbReference>
<accession>A0A5B9VZQ0</accession>
<comment type="catalytic activity">
    <reaction evidence="6">
        <text>Couples ATP hydrolysis with the unwinding of duplex DNA by translocating in the 3'-5' direction.</text>
        <dbReference type="EC" id="5.6.2.4"/>
    </reaction>
</comment>
<reference evidence="13 14" key="1">
    <citation type="submission" date="2019-08" db="EMBL/GenBank/DDBJ databases">
        <title>Deep-cultivation of Planctomycetes and their phenomic and genomic characterization uncovers novel biology.</title>
        <authorList>
            <person name="Wiegand S."/>
            <person name="Jogler M."/>
            <person name="Boedeker C."/>
            <person name="Pinto D."/>
            <person name="Vollmers J."/>
            <person name="Rivas-Marin E."/>
            <person name="Kohn T."/>
            <person name="Peeters S.H."/>
            <person name="Heuer A."/>
            <person name="Rast P."/>
            <person name="Oberbeckmann S."/>
            <person name="Bunk B."/>
            <person name="Jeske O."/>
            <person name="Meyerdierks A."/>
            <person name="Storesund J.E."/>
            <person name="Kallscheuer N."/>
            <person name="Luecker S."/>
            <person name="Lage O.M."/>
            <person name="Pohl T."/>
            <person name="Merkel B.J."/>
            <person name="Hornburger P."/>
            <person name="Mueller R.-W."/>
            <person name="Bruemmer F."/>
            <person name="Labrenz M."/>
            <person name="Spormann A.M."/>
            <person name="Op den Camp H."/>
            <person name="Overmann J."/>
            <person name="Amann R."/>
            <person name="Jetten M.S.M."/>
            <person name="Mascher T."/>
            <person name="Medema M.H."/>
            <person name="Devos D.P."/>
            <person name="Kaster A.-K."/>
            <person name="Ovreas L."/>
            <person name="Rohde M."/>
            <person name="Galperin M.Y."/>
            <person name="Jogler C."/>
        </authorList>
    </citation>
    <scope>NUCLEOTIDE SEQUENCE [LARGE SCALE GENOMIC DNA]</scope>
    <source>
        <strain evidence="13 14">OJF2</strain>
    </source>
</reference>
<feature type="domain" description="UvrD-like helicase C-terminal" evidence="12">
    <location>
        <begin position="483"/>
        <end position="776"/>
    </location>
</feature>
<keyword evidence="3 10" id="KW-0347">Helicase</keyword>
<dbReference type="OrthoDB" id="9810135at2"/>
<evidence type="ECO:0000256" key="9">
    <source>
        <dbReference type="ARBA" id="ARBA00048988"/>
    </source>
</evidence>
<dbReference type="EMBL" id="CP042997">
    <property type="protein sequence ID" value="QEH33842.1"/>
    <property type="molecule type" value="Genomic_DNA"/>
</dbReference>
<keyword evidence="14" id="KW-1185">Reference proteome</keyword>
<dbReference type="InterPro" id="IPR027417">
    <property type="entry name" value="P-loop_NTPase"/>
</dbReference>
<evidence type="ECO:0000256" key="5">
    <source>
        <dbReference type="ARBA" id="ARBA00023235"/>
    </source>
</evidence>
<dbReference type="RefSeq" id="WP_148593843.1">
    <property type="nucleotide sequence ID" value="NZ_CP042997.1"/>
</dbReference>
<evidence type="ECO:0000313" key="14">
    <source>
        <dbReference type="Proteomes" id="UP000324233"/>
    </source>
</evidence>
<dbReference type="Pfam" id="PF00580">
    <property type="entry name" value="UvrD-helicase"/>
    <property type="match status" value="1"/>
</dbReference>
<keyword evidence="5" id="KW-0413">Isomerase</keyword>
<comment type="catalytic activity">
    <reaction evidence="9">
        <text>ATP + H2O = ADP + phosphate + H(+)</text>
        <dbReference type="Rhea" id="RHEA:13065"/>
        <dbReference type="ChEBI" id="CHEBI:15377"/>
        <dbReference type="ChEBI" id="CHEBI:15378"/>
        <dbReference type="ChEBI" id="CHEBI:30616"/>
        <dbReference type="ChEBI" id="CHEBI:43474"/>
        <dbReference type="ChEBI" id="CHEBI:456216"/>
        <dbReference type="EC" id="5.6.2.4"/>
    </reaction>
</comment>
<dbReference type="InterPro" id="IPR000212">
    <property type="entry name" value="DNA_helicase_UvrD/REP"/>
</dbReference>
<evidence type="ECO:0000259" key="11">
    <source>
        <dbReference type="PROSITE" id="PS51198"/>
    </source>
</evidence>
<evidence type="ECO:0000256" key="7">
    <source>
        <dbReference type="ARBA" id="ARBA00034808"/>
    </source>
</evidence>
<dbReference type="Pfam" id="PF13361">
    <property type="entry name" value="UvrD_C"/>
    <property type="match status" value="1"/>
</dbReference>
<dbReference type="EC" id="5.6.2.4" evidence="7"/>
<evidence type="ECO:0000256" key="10">
    <source>
        <dbReference type="PROSITE-ProRule" id="PRU00560"/>
    </source>
</evidence>
<dbReference type="GO" id="GO:0005524">
    <property type="term" value="F:ATP binding"/>
    <property type="evidence" value="ECO:0007669"/>
    <property type="project" value="UniProtKB-UniRule"/>
</dbReference>
<feature type="binding site" evidence="10">
    <location>
        <begin position="30"/>
        <end position="37"/>
    </location>
    <ligand>
        <name>ATP</name>
        <dbReference type="ChEBI" id="CHEBI:30616"/>
    </ligand>
</feature>
<gene>
    <name evidence="13" type="primary">addA</name>
    <name evidence="13" type="ORF">OJF2_23730</name>
</gene>
<protein>
    <recommendedName>
        <fullName evidence="7">DNA 3'-5' helicase</fullName>
        <ecNumber evidence="7">5.6.2.4</ecNumber>
    </recommendedName>
    <alternativeName>
        <fullName evidence="8">DNA 3'-5' helicase II</fullName>
    </alternativeName>
</protein>
<dbReference type="GO" id="GO:0043138">
    <property type="term" value="F:3'-5' DNA helicase activity"/>
    <property type="evidence" value="ECO:0007669"/>
    <property type="project" value="UniProtKB-EC"/>
</dbReference>
<dbReference type="GO" id="GO:0016887">
    <property type="term" value="F:ATP hydrolysis activity"/>
    <property type="evidence" value="ECO:0007669"/>
    <property type="project" value="RHEA"/>
</dbReference>
<evidence type="ECO:0000256" key="1">
    <source>
        <dbReference type="ARBA" id="ARBA00022741"/>
    </source>
</evidence>
<dbReference type="Proteomes" id="UP000324233">
    <property type="component" value="Chromosome"/>
</dbReference>
<organism evidence="13 14">
    <name type="scientific">Aquisphaera giovannonii</name>
    <dbReference type="NCBI Taxonomy" id="406548"/>
    <lineage>
        <taxon>Bacteria</taxon>
        <taxon>Pseudomonadati</taxon>
        <taxon>Planctomycetota</taxon>
        <taxon>Planctomycetia</taxon>
        <taxon>Isosphaerales</taxon>
        <taxon>Isosphaeraceae</taxon>
        <taxon>Aquisphaera</taxon>
    </lineage>
</organism>
<name>A0A5B9VZQ0_9BACT</name>
<evidence type="ECO:0000256" key="2">
    <source>
        <dbReference type="ARBA" id="ARBA00022801"/>
    </source>
</evidence>
<dbReference type="InterPro" id="IPR014017">
    <property type="entry name" value="DNA_helicase_UvrD-like_C"/>
</dbReference>
<keyword evidence="2 10" id="KW-0378">Hydrolase</keyword>
<evidence type="ECO:0000313" key="13">
    <source>
        <dbReference type="EMBL" id="QEH33842.1"/>
    </source>
</evidence>
<evidence type="ECO:0000256" key="6">
    <source>
        <dbReference type="ARBA" id="ARBA00034617"/>
    </source>
</evidence>
<dbReference type="PROSITE" id="PS51217">
    <property type="entry name" value="UVRD_HELICASE_CTER"/>
    <property type="match status" value="1"/>
</dbReference>
<dbReference type="GO" id="GO:0000725">
    <property type="term" value="P:recombinational repair"/>
    <property type="evidence" value="ECO:0007669"/>
    <property type="project" value="TreeGrafter"/>
</dbReference>
<evidence type="ECO:0000256" key="4">
    <source>
        <dbReference type="ARBA" id="ARBA00022840"/>
    </source>
</evidence>
<dbReference type="CDD" id="cd17932">
    <property type="entry name" value="DEXQc_UvrD"/>
    <property type="match status" value="1"/>
</dbReference>
<dbReference type="AlphaFoldDB" id="A0A5B9VZQ0"/>
<sequence>MTPPTTPEIRLTDEQRRALEVKSSSVALGAGAGCGKTLVLTERFLGELEADDASSGADGRALGELAALTFTEKAARELRQRIRARCRQKLASGADPARWRAVLRALESAPIGTFHEFCAMLLRTRALELGIDPEFRIVDAPIAASLRDRAVRTTMRRRISARDPDLALLSIDYSLDQVREALDAILSRRTGDLVDRWAELSEEDVVARWRDAWEARGRPAVLAGLTTSIRDCRRTLDELPGTIHPKLAARRAELLQVLDGLEGGGAGEGDLAAARSLARIDDLREKAIWPSADAKDAIKGAFESLRKAIDRARERLEFSDEVTRENAANSLRLVRLVKQVQTEYEHVKRRRQALDFDDLLGLTRRLLDRPAPPPAARGGIDFIMVDEFQDTDQVQSDILRLLAGEAFAGGRMFVVGDEKQSIYRFRGAEPAIFGRWRGEFPADGRLPLTENFRSVPGVLHFVNALFADAFRPDGGPGGEWEPPRLVPVRDAVVPDPAVTFHWASPAVRPGESAEAEARPKLTSGDRRANEARSLARWLRTRLDAGWTVLDRQSRRPRAAQAGDVAFLFRAMTDVWPYETALADEGFDYHTLGGSAFFAQQEVRDVVNVLSAVEDPLDEVALAGALRGPFFSLSDEALFWLARKVPGGITRGILRAGEIQELSDRDRACATRAAALLDRWRGIKDRVPLATLVATVLDESGFESALVCEFLGERKLANTRKLVRLARDFDRQESFTLADLVDRLRADLENPPSEEQASTTDEQSPIVRLMSIHQAKGLEFPIVVLPDLGRQPSPREGLVGLREDVGLVIRPSRQIQLFPDGEPAEAGSSLGWMAYTAVESEEDRRESLRLFYVAATRARDHLVLSAGLDAPKESEAMPPRSGSPALQLLLERFDWRTGDCRADLPEGWPSPAVDVRCLAAPDADSARAGSSRRPPLREIEEAITRTAVRDEPAPRSPRWPAWIDLAGQSDAASREARLGTLIRSVIVDRGLLRGGTPAMACSRAAERMVPAGSSALSAEAAERLRDWSAMPLFGALREANRAGRPIEADVAWSVRWPVGEEGESILRGRFDILYLDRSGNWRPVIVSTRPSEVDADRLRLHLAPIAAAGLARVPCGPAWWVSVGQAGDLEVENELPAPPASVGAAIAEWLASRRWPS</sequence>
<feature type="domain" description="UvrD-like helicase ATP-binding" evidence="11">
    <location>
        <begin position="9"/>
        <end position="455"/>
    </location>
</feature>
<proteinExistence type="predicted"/>